<evidence type="ECO:0000256" key="1">
    <source>
        <dbReference type="SAM" id="MobiDB-lite"/>
    </source>
</evidence>
<evidence type="ECO:0000313" key="3">
    <source>
        <dbReference type="Proteomes" id="UP000663193"/>
    </source>
</evidence>
<gene>
    <name evidence="2" type="ORF">JI435_044940</name>
</gene>
<dbReference type="VEuPathDB" id="FungiDB:JI435_044940"/>
<dbReference type="EMBL" id="CP069030">
    <property type="protein sequence ID" value="QRC98433.1"/>
    <property type="molecule type" value="Genomic_DNA"/>
</dbReference>
<dbReference type="KEGG" id="pno:SNOG_04494"/>
<dbReference type="OrthoDB" id="3786440at2759"/>
<name>A0A7U2F6B2_PHANO</name>
<proteinExistence type="predicted"/>
<accession>A0A7U2F6B2</accession>
<feature type="region of interest" description="Disordered" evidence="1">
    <location>
        <begin position="447"/>
        <end position="485"/>
    </location>
</feature>
<feature type="compositionally biased region" description="Basic and acidic residues" evidence="1">
    <location>
        <begin position="63"/>
        <end position="73"/>
    </location>
</feature>
<reference evidence="3" key="1">
    <citation type="journal article" date="2021" name="BMC Genomics">
        <title>Chromosome-level genome assembly and manually-curated proteome of model necrotroph Parastagonospora nodorum Sn15 reveals a genome-wide trove of candidate effector homologs, and redundancy of virulence-related functions within an accessory chromosome.</title>
        <authorList>
            <person name="Bertazzoni S."/>
            <person name="Jones D.A.B."/>
            <person name="Phan H.T."/>
            <person name="Tan K.-C."/>
            <person name="Hane J.K."/>
        </authorList>
    </citation>
    <scope>NUCLEOTIDE SEQUENCE [LARGE SCALE GENOMIC DNA]</scope>
    <source>
        <strain evidence="3">SN15 / ATCC MYA-4574 / FGSC 10173)</strain>
    </source>
</reference>
<evidence type="ECO:0000313" key="2">
    <source>
        <dbReference type="EMBL" id="QRC98433.1"/>
    </source>
</evidence>
<feature type="compositionally biased region" description="Polar residues" evidence="1">
    <location>
        <begin position="40"/>
        <end position="50"/>
    </location>
</feature>
<protein>
    <submittedName>
        <fullName evidence="2">Uncharacterized protein</fullName>
    </submittedName>
</protein>
<organism evidence="2 3">
    <name type="scientific">Phaeosphaeria nodorum (strain SN15 / ATCC MYA-4574 / FGSC 10173)</name>
    <name type="common">Glume blotch fungus</name>
    <name type="synonym">Parastagonospora nodorum</name>
    <dbReference type="NCBI Taxonomy" id="321614"/>
    <lineage>
        <taxon>Eukaryota</taxon>
        <taxon>Fungi</taxon>
        <taxon>Dikarya</taxon>
        <taxon>Ascomycota</taxon>
        <taxon>Pezizomycotina</taxon>
        <taxon>Dothideomycetes</taxon>
        <taxon>Pleosporomycetidae</taxon>
        <taxon>Pleosporales</taxon>
        <taxon>Pleosporineae</taxon>
        <taxon>Phaeosphaeriaceae</taxon>
        <taxon>Parastagonospora</taxon>
    </lineage>
</organism>
<dbReference type="OMA" id="DYYDMPV"/>
<feature type="region of interest" description="Disordered" evidence="1">
    <location>
        <begin position="39"/>
        <end position="127"/>
    </location>
</feature>
<keyword evidence="3" id="KW-1185">Reference proteome</keyword>
<sequence>MDDSARDYYDIPVQWIPSSNFANRPASEISEINLDGLWTFMSSPDSSAPPSENEDDQTPTSREIPEWTRRENDATILAPQPRSSMLSHNGKASDSPVMRGKAATAPAGGFNTPNYAPQPPRRAVSARLGPSRTIRGRKPQREDLEVDPLTVVKTPLQAHLGPDKPLPSLPVIVAPVDSDPWGNAKVPGSFSQRVRVKKTLDGKNVERLNTDIVDFESRGLLSSPRSMMNTPRELYAIPEKRATLEEPSSPISPHAKDARRSILSSLSGKGLALHLKKPSQYWQHNDALKLYPEGWKATYLPGTICLEKHPAQLRKDSVASLDPFAKEVEPRVRRHSDLIVLDSITAFFDDLGVLEDATEVCLDMFWRDVTQAPYHVANTRASSIVSVEEPALKSLESLQSAPNALSLRRSRFSFSSASSSMSVPRNGAPMRQRDRLKRLFSPAFPGAAFLRTPAAPKEQDSKSDMGSTGDATSVYSAPLAQRRDR</sequence>
<feature type="compositionally biased region" description="Polar residues" evidence="1">
    <location>
        <begin position="464"/>
        <end position="475"/>
    </location>
</feature>
<feature type="compositionally biased region" description="Polar residues" evidence="1">
    <location>
        <begin position="81"/>
        <end position="92"/>
    </location>
</feature>
<dbReference type="AlphaFoldDB" id="A0A7U2F6B2"/>
<dbReference type="RefSeq" id="XP_001794911.1">
    <property type="nucleotide sequence ID" value="XM_001794859.1"/>
</dbReference>
<dbReference type="Proteomes" id="UP000663193">
    <property type="component" value="Chromosome 8"/>
</dbReference>